<feature type="transmembrane region" description="Helical" evidence="3">
    <location>
        <begin position="336"/>
        <end position="356"/>
    </location>
</feature>
<feature type="compositionally biased region" description="Basic and acidic residues" evidence="2">
    <location>
        <begin position="77"/>
        <end position="93"/>
    </location>
</feature>
<dbReference type="SMART" id="SM01083">
    <property type="entry name" value="Cir_N"/>
    <property type="match status" value="1"/>
</dbReference>
<dbReference type="InterPro" id="IPR019339">
    <property type="entry name" value="CIR_N_dom"/>
</dbReference>
<keyword evidence="1" id="KW-0175">Coiled coil</keyword>
<keyword evidence="6" id="KW-1185">Reference proteome</keyword>
<proteinExistence type="predicted"/>
<evidence type="ECO:0000259" key="4">
    <source>
        <dbReference type="SMART" id="SM01083"/>
    </source>
</evidence>
<reference evidence="6" key="1">
    <citation type="submission" date="2011-08" db="EMBL/GenBank/DDBJ databases">
        <authorList>
            <person name="Rombauts S."/>
        </authorList>
    </citation>
    <scope>NUCLEOTIDE SEQUENCE</scope>
    <source>
        <strain evidence="6">London</strain>
    </source>
</reference>
<dbReference type="PANTHER" id="PTHR22093">
    <property type="entry name" value="LEUKOCYTE RECEPTOR CLUSTER LRC MEMBER 1"/>
    <property type="match status" value="1"/>
</dbReference>
<feature type="region of interest" description="Disordered" evidence="2">
    <location>
        <begin position="68"/>
        <end position="93"/>
    </location>
</feature>
<feature type="coiled-coil region" evidence="1">
    <location>
        <begin position="17"/>
        <end position="46"/>
    </location>
</feature>
<evidence type="ECO:0000256" key="3">
    <source>
        <dbReference type="SAM" id="Phobius"/>
    </source>
</evidence>
<dbReference type="eggNOG" id="ENOG502RZ97">
    <property type="taxonomic scope" value="Eukaryota"/>
</dbReference>
<dbReference type="STRING" id="32264.T1L0X1"/>
<feature type="compositionally biased region" description="Basic residues" evidence="2">
    <location>
        <begin position="193"/>
        <end position="223"/>
    </location>
</feature>
<dbReference type="Proteomes" id="UP000015104">
    <property type="component" value="Unassembled WGS sequence"/>
</dbReference>
<keyword evidence="3" id="KW-0472">Membrane</keyword>
<dbReference type="InterPro" id="IPR039875">
    <property type="entry name" value="LENG1-like"/>
</dbReference>
<evidence type="ECO:0000313" key="6">
    <source>
        <dbReference type="Proteomes" id="UP000015104"/>
    </source>
</evidence>
<accession>T1L0X1</accession>
<dbReference type="EnsemblMetazoa" id="tetur30g02250.1">
    <property type="protein sequence ID" value="tetur30g02250.1"/>
    <property type="gene ID" value="tetur30g02250"/>
</dbReference>
<sequence>MNILHHKSWHVRNKNNIARVRRDEAKAKEEEEAKEKRQLIAESEARINLLRSSSTRNETPVDQIAAIFTETEPSSANDDRKNEDHAKEVKKEKEEWEKKVGILTFLGQGCNEVDKPWYLQSHTKRMFPDSKDDSSSTSSNQVNFHHIADPLVDMQRYLDIMKKSKPTSVKSSKHAGLPTVTKEIERDISVPINKKKVKKSKKSKKSKKRKHGKLKSRHKRSKKSSSEEDSSSSDESVDQEEKRAKLESLRAERLRRERAERERVDRLLNKQIKPEPVIEADRDRRYNSQYNPHLAKQNMDVNPAADDSITSRIHSNICNILQLTDIIMFIDNWLNIYPIFGMVSLTSGLLLLCSFVRRRPRRDQNFENNSSMSTGRSIHLLTNEDSNKVLRMSLSKSEKRSKGSSDLVEIEQKPRHTMVIIQEEDSITDKGKREIIPEIVVETARVKPKKSKSLDKRKSSEAKVRKSQPDLHAVEESTRIESDENIFSLDSIKSKSNLSVASNVSIRSRIESEPEISTIRTIYRSDKKKSPRSFIDTEDSDEDVHQPKYQAKK</sequence>
<evidence type="ECO:0000313" key="5">
    <source>
        <dbReference type="EnsemblMetazoa" id="tetur30g02250.1"/>
    </source>
</evidence>
<protein>
    <recommendedName>
        <fullName evidence="4">CBF1-interacting co-repressor CIR N-terminal domain-containing protein</fullName>
    </recommendedName>
</protein>
<feature type="region of interest" description="Disordered" evidence="2">
    <location>
        <begin position="127"/>
        <end position="146"/>
    </location>
</feature>
<organism evidence="5 6">
    <name type="scientific">Tetranychus urticae</name>
    <name type="common">Two-spotted spider mite</name>
    <dbReference type="NCBI Taxonomy" id="32264"/>
    <lineage>
        <taxon>Eukaryota</taxon>
        <taxon>Metazoa</taxon>
        <taxon>Ecdysozoa</taxon>
        <taxon>Arthropoda</taxon>
        <taxon>Chelicerata</taxon>
        <taxon>Arachnida</taxon>
        <taxon>Acari</taxon>
        <taxon>Acariformes</taxon>
        <taxon>Trombidiformes</taxon>
        <taxon>Prostigmata</taxon>
        <taxon>Eleutherengona</taxon>
        <taxon>Raphignathae</taxon>
        <taxon>Tetranychoidea</taxon>
        <taxon>Tetranychidae</taxon>
        <taxon>Tetranychus</taxon>
    </lineage>
</organism>
<feature type="compositionally biased region" description="Acidic residues" evidence="2">
    <location>
        <begin position="227"/>
        <end position="238"/>
    </location>
</feature>
<feature type="region of interest" description="Disordered" evidence="2">
    <location>
        <begin position="187"/>
        <end position="245"/>
    </location>
</feature>
<dbReference type="HOGENOM" id="CLU_492896_0_0_1"/>
<dbReference type="EMBL" id="CAEY01000873">
    <property type="status" value="NOT_ANNOTATED_CDS"/>
    <property type="molecule type" value="Genomic_DNA"/>
</dbReference>
<dbReference type="AlphaFoldDB" id="T1L0X1"/>
<dbReference type="PANTHER" id="PTHR22093:SF0">
    <property type="entry name" value="LEUKOCYTE RECEPTOR CLUSTER MEMBER 1"/>
    <property type="match status" value="1"/>
</dbReference>
<feature type="domain" description="CBF1-interacting co-repressor CIR N-terminal" evidence="4">
    <location>
        <begin position="8"/>
        <end position="44"/>
    </location>
</feature>
<keyword evidence="3" id="KW-1133">Transmembrane helix</keyword>
<feature type="region of interest" description="Disordered" evidence="2">
    <location>
        <begin position="448"/>
        <end position="474"/>
    </location>
</feature>
<feature type="region of interest" description="Disordered" evidence="2">
    <location>
        <begin position="522"/>
        <end position="553"/>
    </location>
</feature>
<evidence type="ECO:0000256" key="1">
    <source>
        <dbReference type="SAM" id="Coils"/>
    </source>
</evidence>
<evidence type="ECO:0000256" key="2">
    <source>
        <dbReference type="SAM" id="MobiDB-lite"/>
    </source>
</evidence>
<name>T1L0X1_TETUR</name>
<feature type="compositionally biased region" description="Basic and acidic residues" evidence="2">
    <location>
        <begin position="452"/>
        <end position="474"/>
    </location>
</feature>
<reference evidence="5" key="2">
    <citation type="submission" date="2015-06" db="UniProtKB">
        <authorList>
            <consortium name="EnsemblMetazoa"/>
        </authorList>
    </citation>
    <scope>IDENTIFICATION</scope>
</reference>
<keyword evidence="3" id="KW-0812">Transmembrane</keyword>
<dbReference type="Pfam" id="PF10197">
    <property type="entry name" value="Cir_N"/>
    <property type="match status" value="1"/>
</dbReference>